<comment type="caution">
    <text evidence="2">The sequence shown here is derived from an EMBL/GenBank/DDBJ whole genome shotgun (WGS) entry which is preliminary data.</text>
</comment>
<feature type="region of interest" description="Disordered" evidence="1">
    <location>
        <begin position="222"/>
        <end position="250"/>
    </location>
</feature>
<feature type="region of interest" description="Disordered" evidence="1">
    <location>
        <begin position="302"/>
        <end position="330"/>
    </location>
</feature>
<dbReference type="EMBL" id="BSXT01000271">
    <property type="protein sequence ID" value="GMF23044.1"/>
    <property type="molecule type" value="Genomic_DNA"/>
</dbReference>
<keyword evidence="3" id="KW-1185">Reference proteome</keyword>
<protein>
    <submittedName>
        <fullName evidence="2">Unnamed protein product</fullName>
    </submittedName>
</protein>
<dbReference type="AlphaFoldDB" id="A0A9W6TZI4"/>
<gene>
    <name evidence="2" type="ORF">Pfra01_000354500</name>
</gene>
<evidence type="ECO:0000256" key="1">
    <source>
        <dbReference type="SAM" id="MobiDB-lite"/>
    </source>
</evidence>
<evidence type="ECO:0000313" key="2">
    <source>
        <dbReference type="EMBL" id="GMF23044.1"/>
    </source>
</evidence>
<name>A0A9W6TZI4_9STRA</name>
<dbReference type="Proteomes" id="UP001165121">
    <property type="component" value="Unassembled WGS sequence"/>
</dbReference>
<proteinExistence type="predicted"/>
<evidence type="ECO:0000313" key="3">
    <source>
        <dbReference type="Proteomes" id="UP001165121"/>
    </source>
</evidence>
<accession>A0A9W6TZI4</accession>
<sequence length="420" mass="46088">MSKPSQNVTDKLAFHGKKSLFAGWKDKVKAHLIARSEALVVTELQAGRKEPVARYEHALLSEISVPEPGDNASDDEKSAFALQQAFVRQQASFGALLSDAMDSTPRREWWKWVQRFEKIANSDFKSVAHLFQTLKAARDQANRNSCEALKTGLISQHLMLIKVLAVLPGHLWGSSIVFTPEEFTVDKDETKLSVIFGAKRWGEISDLAKGVRVAHVDAAPAKPGITGKPSGTAKLNSSVLGKRKAPPVPEQDSHYNLGAMSCHYCAGVHNKMYGIGPHLKFQCPKRAKDHAQKVYRRDIWSTPKGIPKQHSSEPTPKMKGKGKRKAKAVRKEIPTVDCLPKTVPCKAVQTTQPPSPTVELEQPASPTVSVAPPPGTFEPMDTDKPMEQFDIPVNAGSVIMSQPPGPKQSPKLPEGSRAWR</sequence>
<dbReference type="OrthoDB" id="113102at2759"/>
<reference evidence="2" key="1">
    <citation type="submission" date="2023-04" db="EMBL/GenBank/DDBJ databases">
        <title>Phytophthora fragariaefolia NBRC 109709.</title>
        <authorList>
            <person name="Ichikawa N."/>
            <person name="Sato H."/>
            <person name="Tonouchi N."/>
        </authorList>
    </citation>
    <scope>NUCLEOTIDE SEQUENCE</scope>
    <source>
        <strain evidence="2">NBRC 109709</strain>
    </source>
</reference>
<feature type="compositionally biased region" description="Basic residues" evidence="1">
    <location>
        <begin position="318"/>
        <end position="328"/>
    </location>
</feature>
<organism evidence="2 3">
    <name type="scientific">Phytophthora fragariaefolia</name>
    <dbReference type="NCBI Taxonomy" id="1490495"/>
    <lineage>
        <taxon>Eukaryota</taxon>
        <taxon>Sar</taxon>
        <taxon>Stramenopiles</taxon>
        <taxon>Oomycota</taxon>
        <taxon>Peronosporomycetes</taxon>
        <taxon>Peronosporales</taxon>
        <taxon>Peronosporaceae</taxon>
        <taxon>Phytophthora</taxon>
    </lineage>
</organism>
<feature type="region of interest" description="Disordered" evidence="1">
    <location>
        <begin position="347"/>
        <end position="420"/>
    </location>
</feature>